<dbReference type="Gene3D" id="1.20.190.20">
    <property type="entry name" value="14-3-3 domain"/>
    <property type="match status" value="1"/>
</dbReference>
<evidence type="ECO:0000259" key="10">
    <source>
        <dbReference type="PROSITE" id="PS50011"/>
    </source>
</evidence>
<dbReference type="SUPFAM" id="SSF56112">
    <property type="entry name" value="Protein kinase-like (PK-like)"/>
    <property type="match status" value="1"/>
</dbReference>
<dbReference type="STRING" id="988480.A0A075ANU2"/>
<dbReference type="InterPro" id="IPR050629">
    <property type="entry name" value="STE20/SPS1-PAK"/>
</dbReference>
<evidence type="ECO:0000256" key="3">
    <source>
        <dbReference type="ARBA" id="ARBA00018706"/>
    </source>
</evidence>
<dbReference type="InterPro" id="IPR023410">
    <property type="entry name" value="14-3-3_domain"/>
</dbReference>
<evidence type="ECO:0000256" key="8">
    <source>
        <dbReference type="PROSITE-ProRule" id="PRU10141"/>
    </source>
</evidence>
<evidence type="ECO:0000256" key="6">
    <source>
        <dbReference type="ARBA" id="ARBA00022840"/>
    </source>
</evidence>
<dbReference type="Gene3D" id="2.40.30.330">
    <property type="entry name" value="Pre-mRNA cleavage complex subunit Clp1, C-terminal domain"/>
    <property type="match status" value="1"/>
</dbReference>
<dbReference type="Pfam" id="PF16573">
    <property type="entry name" value="CLP1_N"/>
    <property type="match status" value="1"/>
</dbReference>
<dbReference type="InterPro" id="IPR036770">
    <property type="entry name" value="Ankyrin_rpt-contain_sf"/>
</dbReference>
<dbReference type="PROSITE" id="PS00796">
    <property type="entry name" value="1433_1"/>
    <property type="match status" value="1"/>
</dbReference>
<comment type="similarity">
    <text evidence="1">Belongs to the 14-3-3 family.</text>
</comment>
<dbReference type="InterPro" id="IPR032319">
    <property type="entry name" value="CLP1_P"/>
</dbReference>
<evidence type="ECO:0000256" key="7">
    <source>
        <dbReference type="PROSITE-ProRule" id="PRU00023"/>
    </source>
</evidence>
<dbReference type="InterPro" id="IPR000719">
    <property type="entry name" value="Prot_kinase_dom"/>
</dbReference>
<dbReference type="GO" id="GO:0005524">
    <property type="term" value="F:ATP binding"/>
    <property type="evidence" value="ECO:0007669"/>
    <property type="project" value="UniProtKB-UniRule"/>
</dbReference>
<keyword evidence="6 8" id="KW-0067">ATP-binding</keyword>
<dbReference type="InterPro" id="IPR011009">
    <property type="entry name" value="Kinase-like_dom_sf"/>
</dbReference>
<dbReference type="OrthoDB" id="248923at2759"/>
<dbReference type="PRINTS" id="PR00305">
    <property type="entry name" value="1433ZETA"/>
</dbReference>
<dbReference type="Gene3D" id="1.10.510.10">
    <property type="entry name" value="Transferase(Phosphotransferase) domain 1"/>
    <property type="match status" value="1"/>
</dbReference>
<accession>A0A075ANU2</accession>
<dbReference type="PROSITE" id="PS50088">
    <property type="entry name" value="ANK_REPEAT"/>
    <property type="match status" value="3"/>
</dbReference>
<dbReference type="InterPro" id="IPR017441">
    <property type="entry name" value="Protein_kinase_ATP_BS"/>
</dbReference>
<dbReference type="InterPro" id="IPR023409">
    <property type="entry name" value="14-3-3_CS"/>
</dbReference>
<evidence type="ECO:0000256" key="5">
    <source>
        <dbReference type="ARBA" id="ARBA00022741"/>
    </source>
</evidence>
<feature type="compositionally biased region" description="Polar residues" evidence="9">
    <location>
        <begin position="849"/>
        <end position="862"/>
    </location>
</feature>
<feature type="domain" description="CNH" evidence="11">
    <location>
        <begin position="885"/>
        <end position="1177"/>
    </location>
</feature>
<dbReference type="HOGENOM" id="CLU_252518_0_0_1"/>
<dbReference type="PROSITE" id="PS50219">
    <property type="entry name" value="CNH"/>
    <property type="match status" value="1"/>
</dbReference>
<dbReference type="SMART" id="SM00248">
    <property type="entry name" value="ANK"/>
    <property type="match status" value="3"/>
</dbReference>
<dbReference type="Pfam" id="PF00244">
    <property type="entry name" value="14-3-3"/>
    <property type="match status" value="1"/>
</dbReference>
<evidence type="ECO:0000313" key="12">
    <source>
        <dbReference type="EMBL" id="EPZ31615.1"/>
    </source>
</evidence>
<dbReference type="InterPro" id="IPR032324">
    <property type="entry name" value="Clp1_N"/>
</dbReference>
<dbReference type="Gene3D" id="2.60.120.1030">
    <property type="entry name" value="Clp1, DNA binding domain"/>
    <property type="match status" value="1"/>
</dbReference>
<dbReference type="Gene3D" id="1.25.40.20">
    <property type="entry name" value="Ankyrin repeat-containing domain"/>
    <property type="match status" value="1"/>
</dbReference>
<feature type="repeat" description="ANK" evidence="7">
    <location>
        <begin position="30"/>
        <end position="62"/>
    </location>
</feature>
<feature type="compositionally biased region" description="Basic and acidic residues" evidence="9">
    <location>
        <begin position="839"/>
        <end position="848"/>
    </location>
</feature>
<name>A0A075ANU2_ROZAC</name>
<feature type="binding site" evidence="8">
    <location>
        <position position="575"/>
    </location>
    <ligand>
        <name>ATP</name>
        <dbReference type="ChEBI" id="CHEBI:30616"/>
    </ligand>
</feature>
<feature type="repeat" description="ANK" evidence="7">
    <location>
        <begin position="114"/>
        <end position="146"/>
    </location>
</feature>
<feature type="compositionally biased region" description="Acidic residues" evidence="9">
    <location>
        <begin position="827"/>
        <end position="838"/>
    </location>
</feature>
<dbReference type="EC" id="2.7.11.1" evidence="2"/>
<feature type="repeat" description="ANK" evidence="7">
    <location>
        <begin position="80"/>
        <end position="112"/>
    </location>
</feature>
<dbReference type="SUPFAM" id="SSF48403">
    <property type="entry name" value="Ankyrin repeat"/>
    <property type="match status" value="1"/>
</dbReference>
<keyword evidence="7" id="KW-0040">ANK repeat</keyword>
<keyword evidence="5 8" id="KW-0547">Nucleotide-binding</keyword>
<evidence type="ECO:0000259" key="11">
    <source>
        <dbReference type="PROSITE" id="PS50219"/>
    </source>
</evidence>
<protein>
    <recommendedName>
        <fullName evidence="4">Polynucleotide 5'-hydroxyl-kinase GRC3</fullName>
        <ecNumber evidence="2">2.7.11.1</ecNumber>
    </recommendedName>
    <alternativeName>
        <fullName evidence="3">Polynucleotide 5'-hydroxyl-kinase grc3</fullName>
    </alternativeName>
</protein>
<feature type="region of interest" description="Disordered" evidence="9">
    <location>
        <begin position="821"/>
        <end position="862"/>
    </location>
</feature>
<dbReference type="Pfam" id="PF06807">
    <property type="entry name" value="Clp1"/>
    <property type="match status" value="1"/>
</dbReference>
<keyword evidence="13" id="KW-1185">Reference proteome</keyword>
<feature type="domain" description="Protein kinase" evidence="10">
    <location>
        <begin position="546"/>
        <end position="817"/>
    </location>
</feature>
<evidence type="ECO:0000313" key="13">
    <source>
        <dbReference type="Proteomes" id="UP000030755"/>
    </source>
</evidence>
<evidence type="ECO:0000256" key="9">
    <source>
        <dbReference type="SAM" id="MobiDB-lite"/>
    </source>
</evidence>
<dbReference type="Proteomes" id="UP000030755">
    <property type="component" value="Unassembled WGS sequence"/>
</dbReference>
<dbReference type="InterPro" id="IPR000308">
    <property type="entry name" value="14-3-3"/>
</dbReference>
<dbReference type="Pfam" id="PF16575">
    <property type="entry name" value="CLP1_P"/>
    <property type="match status" value="1"/>
</dbReference>
<dbReference type="InterPro" id="IPR001180">
    <property type="entry name" value="CNH_dom"/>
</dbReference>
<dbReference type="InterPro" id="IPR010655">
    <property type="entry name" value="Clp1_C"/>
</dbReference>
<dbReference type="InterPro" id="IPR038239">
    <property type="entry name" value="Clp1_N_sf"/>
</dbReference>
<proteinExistence type="inferred from homology"/>
<evidence type="ECO:0000256" key="4">
    <source>
        <dbReference type="ARBA" id="ARBA00019824"/>
    </source>
</evidence>
<dbReference type="Gene3D" id="3.40.50.300">
    <property type="entry name" value="P-loop containing nucleotide triphosphate hydrolases"/>
    <property type="match status" value="1"/>
</dbReference>
<evidence type="ECO:0000256" key="2">
    <source>
        <dbReference type="ARBA" id="ARBA00012513"/>
    </source>
</evidence>
<dbReference type="SUPFAM" id="SSF48445">
    <property type="entry name" value="14-3-3 protein"/>
    <property type="match status" value="1"/>
</dbReference>
<dbReference type="PANTHER" id="PTHR48012">
    <property type="entry name" value="STERILE20-LIKE KINASE, ISOFORM B-RELATED"/>
    <property type="match status" value="1"/>
</dbReference>
<dbReference type="GO" id="GO:0005737">
    <property type="term" value="C:cytoplasm"/>
    <property type="evidence" value="ECO:0007669"/>
    <property type="project" value="TreeGrafter"/>
</dbReference>
<dbReference type="PANTHER" id="PTHR48012:SF18">
    <property type="entry name" value="HAPPYHOUR, ISOFORM A"/>
    <property type="match status" value="1"/>
</dbReference>
<dbReference type="PROSITE" id="PS00107">
    <property type="entry name" value="PROTEIN_KINASE_ATP"/>
    <property type="match status" value="1"/>
</dbReference>
<dbReference type="PROSITE" id="PS50297">
    <property type="entry name" value="ANK_REP_REGION"/>
    <property type="match status" value="2"/>
</dbReference>
<dbReference type="InterPro" id="IPR036322">
    <property type="entry name" value="WD40_repeat_dom_sf"/>
</dbReference>
<dbReference type="SMART" id="SM00220">
    <property type="entry name" value="S_TKc"/>
    <property type="match status" value="1"/>
</dbReference>
<dbReference type="GO" id="GO:0035556">
    <property type="term" value="P:intracellular signal transduction"/>
    <property type="evidence" value="ECO:0007669"/>
    <property type="project" value="TreeGrafter"/>
</dbReference>
<dbReference type="EMBL" id="KE561209">
    <property type="protein sequence ID" value="EPZ31615.1"/>
    <property type="molecule type" value="Genomic_DNA"/>
</dbReference>
<evidence type="ECO:0000256" key="1">
    <source>
        <dbReference type="ARBA" id="ARBA00006141"/>
    </source>
</evidence>
<dbReference type="InterPro" id="IPR002110">
    <property type="entry name" value="Ankyrin_rpt"/>
</dbReference>
<dbReference type="FunFam" id="1.10.510.10:FF:000421">
    <property type="entry name" value="Serine/threonine-protein kinase PAK 6"/>
    <property type="match status" value="1"/>
</dbReference>
<dbReference type="SMART" id="SM00101">
    <property type="entry name" value="14_3_3"/>
    <property type="match status" value="1"/>
</dbReference>
<dbReference type="InterPro" id="IPR038238">
    <property type="entry name" value="Clp1_C_sf"/>
</dbReference>
<dbReference type="PROSITE" id="PS50011">
    <property type="entry name" value="PROTEIN_KINASE_DOM"/>
    <property type="match status" value="1"/>
</dbReference>
<dbReference type="Pfam" id="PF00069">
    <property type="entry name" value="Pkinase"/>
    <property type="match status" value="1"/>
</dbReference>
<dbReference type="GO" id="GO:0004674">
    <property type="term" value="F:protein serine/threonine kinase activity"/>
    <property type="evidence" value="ECO:0007669"/>
    <property type="project" value="UniProtKB-EC"/>
</dbReference>
<organism evidence="12 13">
    <name type="scientific">Rozella allomycis (strain CSF55)</name>
    <dbReference type="NCBI Taxonomy" id="988480"/>
    <lineage>
        <taxon>Eukaryota</taxon>
        <taxon>Fungi</taxon>
        <taxon>Fungi incertae sedis</taxon>
        <taxon>Cryptomycota</taxon>
        <taxon>Cryptomycota incertae sedis</taxon>
        <taxon>Rozella</taxon>
    </lineage>
</organism>
<dbReference type="InterPro" id="IPR027417">
    <property type="entry name" value="P-loop_NTPase"/>
</dbReference>
<gene>
    <name evidence="12" type="ORF">O9G_000094</name>
</gene>
<dbReference type="Pfam" id="PF00780">
    <property type="entry name" value="CNH"/>
    <property type="match status" value="1"/>
</dbReference>
<sequence>MTKLKIHEACFEGKIEEGQQISMEQILSVDERLPIHHAVSGSRDQIVQLLINSGSPVDVPDEVTIYLLDCGADPTLTDKSGQNALHRAASRGTLKIVKELLKRNKSLLNRTDNSKNTPLHLAVEEERVDIASVFMENDANTRIIELKAHSEFRFESNTSLQLVLKRGTAEIFGTELAIDIPYNFNGVKLAVYTYHGAALEITGETIVEYTSEETPMPIYYNLHLALEQRRMLKKSPRILLIGSGRNTASKILANYAVRMGRSPLYIDLDGSTLFPGTMNAFVLDKVVNVEEGCPSSTPLSYFYGQTSISTNMRLYKKIIAKMATVLYKKLEQDEARMIIIAPKWSDSVGFEILQHIIEAYQAVLGNERLYSEIIKKNKNEGVEVLKVPKSGGVIDRDVIYRRQEMSRQINRYFYKVDNEFTPYSLILNYKDVSVKKISEEFVAPTSALPIGATRIVDDIRVVDVEPSSAMNHMILALSACEQTEDEEAIAISNVFGYMCVTEIDDAKQRMTLLVPCYGKLPKPYILVGNMNKSATINTKEDPEKVFQLIEIIGTGSYGDVYKARLLTSGDICAVKIIQLEPGEELDEVLNEVNFLKDCSHENIVSYLGCYLKKGNLKGEKFVWVIELMVGERLQWSIVEEGLLKHVTTLKAPLSEIEISCIMREAFIGLEFLHQRFKIHRDIKSGNLIMNEEGQVKLADFGVSTQITKTFTKRNTFIGTPYWMAPEVISAEEQGTTYDWKADIWSMGITAIEMAECAPPMFDMHPMRVLFMIPKLDPPTLKDPNKWSDKFKDFLSVCLRKNPAERPEATEILKRARACKKARGKEVETDEEEEVDSEEDKNKTVKPDKSQTTVVNKDPSTNSQNLNAAIQSVAETFKALRMCRMGRDVNCGESVGTTLLIGVDEGLYALKASPQMVQLSNRKFCQLDYVEELGILISRSGKQNTVSYHEMDLFLKQKKHKKFETETKIKKMSNTKGCEFYSLSKLKDSVYLCIVMPSSVLIMKWAPHPFNRFMKLKEISVDVSSINMIQVIETNSKDDVKVFIGYENGLKMIDLQSATSEDISYSLDGKRIPNVVSPLENQSTSFISTMIFIPKLFQVLSSSLPHLDSGFLIQTSNHSVLKSFTWRQSLLFAAKLSHNLIVAGSHQVVDVWSAETGKIVHIFETKKNRIRSLKLLSCKGDRLFMLADEDRDGMKSVSVICIYIICSVYKFRLLCLDQGHPISMATERENHVYMAKLSEQAERYEEMVNHMKEVSRLGLELTVEERNLLSVAYKNVIGARRASWRIVSSIEQKEEAKGGPHVSKIRDYRAKIEAELSDICTDILKVLDANLIPAASTGESKVFYYKMKGDYHRYVAEFSSTDRKKQASDDAHDAYKQATEIAQTELAPTHPIRLGLALNFSVFYYEIMNSPERACQLAKQAFDDAIAGTQM</sequence>
<reference evidence="12 13" key="1">
    <citation type="journal article" date="2013" name="Curr. Biol.">
        <title>Shared signatures of parasitism and phylogenomics unite Cryptomycota and microsporidia.</title>
        <authorList>
            <person name="James T.Y."/>
            <person name="Pelin A."/>
            <person name="Bonen L."/>
            <person name="Ahrendt S."/>
            <person name="Sain D."/>
            <person name="Corradi N."/>
            <person name="Stajich J.E."/>
        </authorList>
    </citation>
    <scope>NUCLEOTIDE SEQUENCE [LARGE SCALE GENOMIC DNA]</scope>
    <source>
        <strain evidence="12 13">CSF55</strain>
    </source>
</reference>
<dbReference type="SUPFAM" id="SSF50978">
    <property type="entry name" value="WD40 repeat-like"/>
    <property type="match status" value="1"/>
</dbReference>
<dbReference type="GO" id="GO:0031124">
    <property type="term" value="P:mRNA 3'-end processing"/>
    <property type="evidence" value="ECO:0007669"/>
    <property type="project" value="InterPro"/>
</dbReference>
<dbReference type="InterPro" id="IPR036815">
    <property type="entry name" value="14-3-3_dom_sf"/>
</dbReference>
<dbReference type="Pfam" id="PF12796">
    <property type="entry name" value="Ank_2"/>
    <property type="match status" value="1"/>
</dbReference>